<evidence type="ECO:0000256" key="6">
    <source>
        <dbReference type="SAM" id="Phobius"/>
    </source>
</evidence>
<sequence>MTSINKPLFQFALAVLVAAALPIFLSSGTLASEVLIFAIAAAACNLLLGYTGLLSIGQGVFFGIGSYTLGLTLVHTALSPLIALAFAVVLGAIVAIGIGWLAIRRQGVYFVMLTLAFAQFFYFLAYTFSGITGGDNGLLGIPRSNIGPLRLADSWTFYGFVAVLFLLVFAGLQRVASSTFGRTLLAIRDNGARAQAIGFPVRAFKIAAFAISGGVTGLAGGLHALLIGIAPLANIDYHLSESLLIMTIIGGTGSLFASVLGAGFFVLVSDTLSAIWPRWLLLLGVLLIALALFMQKGIWGLVERLVGLAAERRSPAAQTPADRAEEPR</sequence>
<evidence type="ECO:0000256" key="2">
    <source>
        <dbReference type="ARBA" id="ARBA00022475"/>
    </source>
</evidence>
<dbReference type="Proteomes" id="UP000252023">
    <property type="component" value="Chromosome"/>
</dbReference>
<evidence type="ECO:0000256" key="3">
    <source>
        <dbReference type="ARBA" id="ARBA00022692"/>
    </source>
</evidence>
<dbReference type="AlphaFoldDB" id="A0A344PLB9"/>
<feature type="transmembrane region" description="Helical" evidence="6">
    <location>
        <begin position="279"/>
        <end position="299"/>
    </location>
</feature>
<evidence type="ECO:0000256" key="1">
    <source>
        <dbReference type="ARBA" id="ARBA00004651"/>
    </source>
</evidence>
<evidence type="ECO:0000313" key="8">
    <source>
        <dbReference type="Proteomes" id="UP000252023"/>
    </source>
</evidence>
<keyword evidence="4 6" id="KW-1133">Transmembrane helix</keyword>
<feature type="transmembrane region" description="Helical" evidence="6">
    <location>
        <begin position="84"/>
        <end position="103"/>
    </location>
</feature>
<dbReference type="GO" id="GO:0015658">
    <property type="term" value="F:branched-chain amino acid transmembrane transporter activity"/>
    <property type="evidence" value="ECO:0007669"/>
    <property type="project" value="InterPro"/>
</dbReference>
<dbReference type="PANTHER" id="PTHR30482:SF17">
    <property type="entry name" value="ABC TRANSPORTER ATP-BINDING PROTEIN"/>
    <property type="match status" value="1"/>
</dbReference>
<dbReference type="InterPro" id="IPR001851">
    <property type="entry name" value="ABC_transp_permease"/>
</dbReference>
<dbReference type="EMBL" id="CP030918">
    <property type="protein sequence ID" value="AXC50174.1"/>
    <property type="molecule type" value="Genomic_DNA"/>
</dbReference>
<protein>
    <submittedName>
        <fullName evidence="7">Branched-chain amino acid ABC transporter permease</fullName>
    </submittedName>
</protein>
<name>A0A344PLB9_9RHOB</name>
<proteinExistence type="predicted"/>
<keyword evidence="5 6" id="KW-0472">Membrane</keyword>
<keyword evidence="2" id="KW-1003">Cell membrane</keyword>
<evidence type="ECO:0000256" key="4">
    <source>
        <dbReference type="ARBA" id="ARBA00022989"/>
    </source>
</evidence>
<reference evidence="8" key="1">
    <citation type="submission" date="2018-07" db="EMBL/GenBank/DDBJ databases">
        <title>Genome sequencing of Paracoccus sp. SC2-6.</title>
        <authorList>
            <person name="Heo J."/>
            <person name="Kim S.-J."/>
            <person name="Kwon S.-W."/>
        </authorList>
    </citation>
    <scope>NUCLEOTIDE SEQUENCE [LARGE SCALE GENOMIC DNA]</scope>
    <source>
        <strain evidence="8">SC2-6</strain>
    </source>
</reference>
<dbReference type="CDD" id="cd06581">
    <property type="entry name" value="TM_PBP1_LivM_like"/>
    <property type="match status" value="1"/>
</dbReference>
<feature type="transmembrane region" description="Helical" evidence="6">
    <location>
        <begin position="110"/>
        <end position="129"/>
    </location>
</feature>
<keyword evidence="3 6" id="KW-0812">Transmembrane</keyword>
<dbReference type="KEGG" id="pars:DRW48_11145"/>
<dbReference type="OrthoDB" id="9804361at2"/>
<evidence type="ECO:0000256" key="5">
    <source>
        <dbReference type="ARBA" id="ARBA00023136"/>
    </source>
</evidence>
<comment type="subcellular location">
    <subcellularLocation>
        <location evidence="1">Cell membrane</location>
        <topology evidence="1">Multi-pass membrane protein</topology>
    </subcellularLocation>
</comment>
<gene>
    <name evidence="7" type="ORF">DRW48_11145</name>
</gene>
<dbReference type="Pfam" id="PF02653">
    <property type="entry name" value="BPD_transp_2"/>
    <property type="match status" value="1"/>
</dbReference>
<feature type="transmembrane region" description="Helical" evidence="6">
    <location>
        <begin position="206"/>
        <end position="230"/>
    </location>
</feature>
<dbReference type="RefSeq" id="WP_114076493.1">
    <property type="nucleotide sequence ID" value="NZ_CP030918.1"/>
</dbReference>
<dbReference type="PANTHER" id="PTHR30482">
    <property type="entry name" value="HIGH-AFFINITY BRANCHED-CHAIN AMINO ACID TRANSPORT SYSTEM PERMEASE"/>
    <property type="match status" value="1"/>
</dbReference>
<feature type="transmembrane region" description="Helical" evidence="6">
    <location>
        <begin position="155"/>
        <end position="172"/>
    </location>
</feature>
<accession>A0A344PLB9</accession>
<dbReference type="InterPro" id="IPR043428">
    <property type="entry name" value="LivM-like"/>
</dbReference>
<dbReference type="GO" id="GO:0005886">
    <property type="term" value="C:plasma membrane"/>
    <property type="evidence" value="ECO:0007669"/>
    <property type="project" value="UniProtKB-SubCell"/>
</dbReference>
<organism evidence="7 8">
    <name type="scientific">Paracoccus suum</name>
    <dbReference type="NCBI Taxonomy" id="2259340"/>
    <lineage>
        <taxon>Bacteria</taxon>
        <taxon>Pseudomonadati</taxon>
        <taxon>Pseudomonadota</taxon>
        <taxon>Alphaproteobacteria</taxon>
        <taxon>Rhodobacterales</taxon>
        <taxon>Paracoccaceae</taxon>
        <taxon>Paracoccus</taxon>
    </lineage>
</organism>
<keyword evidence="8" id="KW-1185">Reference proteome</keyword>
<feature type="transmembrane region" description="Helical" evidence="6">
    <location>
        <begin position="242"/>
        <end position="267"/>
    </location>
</feature>
<evidence type="ECO:0000313" key="7">
    <source>
        <dbReference type="EMBL" id="AXC50174.1"/>
    </source>
</evidence>